<dbReference type="CDD" id="cd00130">
    <property type="entry name" value="PAS"/>
    <property type="match status" value="1"/>
</dbReference>
<dbReference type="Proteomes" id="UP000309673">
    <property type="component" value="Unassembled WGS sequence"/>
</dbReference>
<dbReference type="EMBL" id="SUPK01000005">
    <property type="protein sequence ID" value="TJY41939.1"/>
    <property type="molecule type" value="Genomic_DNA"/>
</dbReference>
<dbReference type="InterPro" id="IPR035965">
    <property type="entry name" value="PAS-like_dom_sf"/>
</dbReference>
<feature type="domain" description="PAC" evidence="2">
    <location>
        <begin position="199"/>
        <end position="251"/>
    </location>
</feature>
<dbReference type="InterPro" id="IPR000014">
    <property type="entry name" value="PAS"/>
</dbReference>
<dbReference type="InterPro" id="IPR001610">
    <property type="entry name" value="PAC"/>
</dbReference>
<accession>A0A4V5LS69</accession>
<reference evidence="4 5" key="1">
    <citation type="submission" date="2019-04" db="EMBL/GenBank/DDBJ databases">
        <title>Cohnella sp. nov., isolated from soil.</title>
        <authorList>
            <person name="Kim W."/>
        </authorList>
    </citation>
    <scope>NUCLEOTIDE SEQUENCE [LARGE SCALE GENOMIC DNA]</scope>
    <source>
        <strain evidence="4 5">CAU 1483</strain>
    </source>
</reference>
<evidence type="ECO:0000259" key="2">
    <source>
        <dbReference type="PROSITE" id="PS50113"/>
    </source>
</evidence>
<dbReference type="SMART" id="SM00086">
    <property type="entry name" value="PAC"/>
    <property type="match status" value="1"/>
</dbReference>
<keyword evidence="5" id="KW-1185">Reference proteome</keyword>
<dbReference type="SUPFAM" id="SSF55785">
    <property type="entry name" value="PYP-like sensor domain (PAS domain)"/>
    <property type="match status" value="2"/>
</dbReference>
<dbReference type="InterPro" id="IPR000160">
    <property type="entry name" value="GGDEF_dom"/>
</dbReference>
<feature type="domain" description="GGDEF" evidence="3">
    <location>
        <begin position="283"/>
        <end position="421"/>
    </location>
</feature>
<feature type="domain" description="PAS" evidence="1">
    <location>
        <begin position="130"/>
        <end position="167"/>
    </location>
</feature>
<dbReference type="InterPro" id="IPR000700">
    <property type="entry name" value="PAS-assoc_C"/>
</dbReference>
<dbReference type="PROSITE" id="PS50887">
    <property type="entry name" value="GGDEF"/>
    <property type="match status" value="1"/>
</dbReference>
<dbReference type="PROSITE" id="PS50113">
    <property type="entry name" value="PAC"/>
    <property type="match status" value="1"/>
</dbReference>
<dbReference type="Gene3D" id="3.30.70.270">
    <property type="match status" value="1"/>
</dbReference>
<sequence>MDTLFHASDLHQLVFDSLFEPAVIINRDGIIKSVNPAWRQFPWFDDETLENYLDQSYLELYQDQENLLAGITRVLQATEMTYNQKVIHGAYSFTVNIMPLKNQGSEVIGALIVYMNTTEQTKLEEIFVTGAKQFRLIAEHSNDMITVTDATGNVEYVSPSHEVILGYIDQSNIFDSVHPEDAVRFKRLSNEILETKESRKLELRKKHRNGNWIWVETVCSPVLSDENKVQNLVFITREITDRKQLQNELERMAYYDFLTGLYNRRRMRMAMDEVLESSAKNDEQFAILIMDLDKFKWINDSHGHDAGDLVLKEFANRLLSCKGDTEIVGRLGGDEFCVVMNAVHGRESIHQFIHRFQQALIEPYTFPNTDESILIKSSVGYALYPSHGDSVKSLLKYADNALYKEKRMPFNGKATKRLRKKVNL</sequence>
<dbReference type="AlphaFoldDB" id="A0A4V5LS69"/>
<dbReference type="NCBIfam" id="TIGR00229">
    <property type="entry name" value="sensory_box"/>
    <property type="match status" value="1"/>
</dbReference>
<evidence type="ECO:0000259" key="3">
    <source>
        <dbReference type="PROSITE" id="PS50887"/>
    </source>
</evidence>
<dbReference type="CDD" id="cd01949">
    <property type="entry name" value="GGDEF"/>
    <property type="match status" value="1"/>
</dbReference>
<dbReference type="InterPro" id="IPR029787">
    <property type="entry name" value="Nucleotide_cyclase"/>
</dbReference>
<name>A0A4V5LS69_9BACL</name>
<dbReference type="InterPro" id="IPR043128">
    <property type="entry name" value="Rev_trsase/Diguanyl_cyclase"/>
</dbReference>
<evidence type="ECO:0000313" key="4">
    <source>
        <dbReference type="EMBL" id="TJY41939.1"/>
    </source>
</evidence>
<dbReference type="OrthoDB" id="9759607at2"/>
<evidence type="ECO:0000313" key="5">
    <source>
        <dbReference type="Proteomes" id="UP000309673"/>
    </source>
</evidence>
<dbReference type="Gene3D" id="3.30.450.20">
    <property type="entry name" value="PAS domain"/>
    <property type="match status" value="2"/>
</dbReference>
<dbReference type="SMART" id="SM00091">
    <property type="entry name" value="PAS"/>
    <property type="match status" value="2"/>
</dbReference>
<dbReference type="PROSITE" id="PS50112">
    <property type="entry name" value="PAS"/>
    <property type="match status" value="1"/>
</dbReference>
<organism evidence="4 5">
    <name type="scientific">Cohnella pontilimi</name>
    <dbReference type="NCBI Taxonomy" id="2564100"/>
    <lineage>
        <taxon>Bacteria</taxon>
        <taxon>Bacillati</taxon>
        <taxon>Bacillota</taxon>
        <taxon>Bacilli</taxon>
        <taxon>Bacillales</taxon>
        <taxon>Paenibacillaceae</taxon>
        <taxon>Cohnella</taxon>
    </lineage>
</organism>
<dbReference type="RefSeq" id="WP_136778073.1">
    <property type="nucleotide sequence ID" value="NZ_SUPK01000005.1"/>
</dbReference>
<gene>
    <name evidence="4" type="ORF">E5161_12135</name>
</gene>
<dbReference type="PANTHER" id="PTHR44757:SF2">
    <property type="entry name" value="BIOFILM ARCHITECTURE MAINTENANCE PROTEIN MBAA"/>
    <property type="match status" value="1"/>
</dbReference>
<dbReference type="SMART" id="SM00267">
    <property type="entry name" value="GGDEF"/>
    <property type="match status" value="1"/>
</dbReference>
<dbReference type="Pfam" id="PF08448">
    <property type="entry name" value="PAS_4"/>
    <property type="match status" value="1"/>
</dbReference>
<dbReference type="Pfam" id="PF00990">
    <property type="entry name" value="GGDEF"/>
    <property type="match status" value="1"/>
</dbReference>
<protein>
    <submittedName>
        <fullName evidence="4">Diguanylate cyclase</fullName>
    </submittedName>
</protein>
<dbReference type="SUPFAM" id="SSF55073">
    <property type="entry name" value="Nucleotide cyclase"/>
    <property type="match status" value="1"/>
</dbReference>
<comment type="caution">
    <text evidence="4">The sequence shown here is derived from an EMBL/GenBank/DDBJ whole genome shotgun (WGS) entry which is preliminary data.</text>
</comment>
<evidence type="ECO:0000259" key="1">
    <source>
        <dbReference type="PROSITE" id="PS50112"/>
    </source>
</evidence>
<proteinExistence type="predicted"/>
<dbReference type="InterPro" id="IPR052155">
    <property type="entry name" value="Biofilm_reg_signaling"/>
</dbReference>
<dbReference type="NCBIfam" id="TIGR00254">
    <property type="entry name" value="GGDEF"/>
    <property type="match status" value="1"/>
</dbReference>
<dbReference type="InterPro" id="IPR013656">
    <property type="entry name" value="PAS_4"/>
</dbReference>
<dbReference type="PANTHER" id="PTHR44757">
    <property type="entry name" value="DIGUANYLATE CYCLASE DGCP"/>
    <property type="match status" value="1"/>
</dbReference>